<evidence type="ECO:0000256" key="1">
    <source>
        <dbReference type="SAM" id="MobiDB-lite"/>
    </source>
</evidence>
<feature type="compositionally biased region" description="Low complexity" evidence="1">
    <location>
        <begin position="120"/>
        <end position="136"/>
    </location>
</feature>
<organism evidence="2 3">
    <name type="scientific">Ectocarpus siliculosus</name>
    <name type="common">Brown alga</name>
    <name type="synonym">Conferva siliculosa</name>
    <dbReference type="NCBI Taxonomy" id="2880"/>
    <lineage>
        <taxon>Eukaryota</taxon>
        <taxon>Sar</taxon>
        <taxon>Stramenopiles</taxon>
        <taxon>Ochrophyta</taxon>
        <taxon>PX clade</taxon>
        <taxon>Phaeophyceae</taxon>
        <taxon>Ectocarpales</taxon>
        <taxon>Ectocarpaceae</taxon>
        <taxon>Ectocarpus</taxon>
    </lineage>
</organism>
<feature type="region of interest" description="Disordered" evidence="1">
    <location>
        <begin position="257"/>
        <end position="279"/>
    </location>
</feature>
<dbReference type="OrthoDB" id="10348858at2759"/>
<evidence type="ECO:0000313" key="2">
    <source>
        <dbReference type="EMBL" id="CBJ26824.1"/>
    </source>
</evidence>
<sequence length="290" mass="32307">MTEFNVNQRHHQGEAFIKKKRDSNNDEDNDAAFLTNKRQRSMADHQEEEQLQPPQTRRMVTDGMGCVGLVERLAQSSHFLAVPSLTTTNLPNPTDEAVSRSLLPQTSPPKLINREESSSTERSMSGSTASSSSVSSARDDRESVFTPMTNTEGGAEIDSPAPLPSSFSQKKGDSVQPPADSSEQSSSSDEWVCRAFGEEACENDIAHRMWSLRRRGFDEHCMRIMDECVYESDDEDFMACPEGPYRKIDMDAAVDEQQEEEGAAEKFDGIHAHEPPLPEPIVVTPERLLL</sequence>
<feature type="compositionally biased region" description="Low complexity" evidence="1">
    <location>
        <begin position="180"/>
        <end position="190"/>
    </location>
</feature>
<evidence type="ECO:0000313" key="3">
    <source>
        <dbReference type="Proteomes" id="UP000002630"/>
    </source>
</evidence>
<dbReference type="InParanoid" id="D7G2J9"/>
<feature type="region of interest" description="Disordered" evidence="1">
    <location>
        <begin position="85"/>
        <end position="190"/>
    </location>
</feature>
<dbReference type="EMBL" id="FN648685">
    <property type="protein sequence ID" value="CBJ26824.1"/>
    <property type="molecule type" value="Genomic_DNA"/>
</dbReference>
<gene>
    <name evidence="2" type="ORF">Esi_0048_0010</name>
</gene>
<reference evidence="2 3" key="1">
    <citation type="journal article" date="2010" name="Nature">
        <title>The Ectocarpus genome and the independent evolution of multicellularity in brown algae.</title>
        <authorList>
            <person name="Cock J.M."/>
            <person name="Sterck L."/>
            <person name="Rouze P."/>
            <person name="Scornet D."/>
            <person name="Allen A.E."/>
            <person name="Amoutzias G."/>
            <person name="Anthouard V."/>
            <person name="Artiguenave F."/>
            <person name="Aury J.M."/>
            <person name="Badger J.H."/>
            <person name="Beszteri B."/>
            <person name="Billiau K."/>
            <person name="Bonnet E."/>
            <person name="Bothwell J.H."/>
            <person name="Bowler C."/>
            <person name="Boyen C."/>
            <person name="Brownlee C."/>
            <person name="Carrano C.J."/>
            <person name="Charrier B."/>
            <person name="Cho G.Y."/>
            <person name="Coelho S.M."/>
            <person name="Collen J."/>
            <person name="Corre E."/>
            <person name="Da Silva C."/>
            <person name="Delage L."/>
            <person name="Delaroque N."/>
            <person name="Dittami S.M."/>
            <person name="Doulbeau S."/>
            <person name="Elias M."/>
            <person name="Farnham G."/>
            <person name="Gachon C.M."/>
            <person name="Gschloessl B."/>
            <person name="Heesch S."/>
            <person name="Jabbari K."/>
            <person name="Jubin C."/>
            <person name="Kawai H."/>
            <person name="Kimura K."/>
            <person name="Kloareg B."/>
            <person name="Kupper F.C."/>
            <person name="Lang D."/>
            <person name="Le Bail A."/>
            <person name="Leblanc C."/>
            <person name="Lerouge P."/>
            <person name="Lohr M."/>
            <person name="Lopez P.J."/>
            <person name="Martens C."/>
            <person name="Maumus F."/>
            <person name="Michel G."/>
            <person name="Miranda-Saavedra D."/>
            <person name="Morales J."/>
            <person name="Moreau H."/>
            <person name="Motomura T."/>
            <person name="Nagasato C."/>
            <person name="Napoli C.A."/>
            <person name="Nelson D.R."/>
            <person name="Nyvall-Collen P."/>
            <person name="Peters A.F."/>
            <person name="Pommier C."/>
            <person name="Potin P."/>
            <person name="Poulain J."/>
            <person name="Quesneville H."/>
            <person name="Read B."/>
            <person name="Rensing S.A."/>
            <person name="Ritter A."/>
            <person name="Rousvoal S."/>
            <person name="Samanta M."/>
            <person name="Samson G."/>
            <person name="Schroeder D.C."/>
            <person name="Segurens B."/>
            <person name="Strittmatter M."/>
            <person name="Tonon T."/>
            <person name="Tregear J.W."/>
            <person name="Valentin K."/>
            <person name="von Dassow P."/>
            <person name="Yamagishi T."/>
            <person name="Van de Peer Y."/>
            <person name="Wincker P."/>
        </authorList>
    </citation>
    <scope>NUCLEOTIDE SEQUENCE [LARGE SCALE GENOMIC DNA]</scope>
    <source>
        <strain evidence="3">Ec32 / CCAP1310/4</strain>
    </source>
</reference>
<proteinExistence type="predicted"/>
<keyword evidence="3" id="KW-1185">Reference proteome</keyword>
<feature type="region of interest" description="Disordered" evidence="1">
    <location>
        <begin position="1"/>
        <end position="57"/>
    </location>
</feature>
<dbReference type="EMBL" id="FN649748">
    <property type="protein sequence ID" value="CBJ26824.1"/>
    <property type="molecule type" value="Genomic_DNA"/>
</dbReference>
<feature type="compositionally biased region" description="Basic and acidic residues" evidence="1">
    <location>
        <begin position="263"/>
        <end position="276"/>
    </location>
</feature>
<name>D7G2J9_ECTSI</name>
<dbReference type="AlphaFoldDB" id="D7G2J9"/>
<feature type="compositionally biased region" description="Low complexity" evidence="1">
    <location>
        <begin position="85"/>
        <end position="94"/>
    </location>
</feature>
<dbReference type="Proteomes" id="UP000002630">
    <property type="component" value="Linkage Group LG23"/>
</dbReference>
<accession>D7G2J9</accession>
<protein>
    <submittedName>
        <fullName evidence="2">Uncharacterized protein</fullName>
    </submittedName>
</protein>